<dbReference type="GO" id="GO:0008483">
    <property type="term" value="F:transaminase activity"/>
    <property type="evidence" value="ECO:0007669"/>
    <property type="project" value="UniProtKB-KW"/>
</dbReference>
<dbReference type="STRING" id="1533.SAMN05443638_11817"/>
<dbReference type="SUPFAM" id="SSF53383">
    <property type="entry name" value="PLP-dependent transferases"/>
    <property type="match status" value="1"/>
</dbReference>
<proteinExistence type="inferred from homology"/>
<dbReference type="InterPro" id="IPR015424">
    <property type="entry name" value="PyrdxlP-dep_Trfase"/>
</dbReference>
<keyword evidence="4" id="KW-0032">Aminotransferase</keyword>
<comment type="similarity">
    <text evidence="2">Belongs to the class-I pyridoxal-phosphate-dependent aminotransferase family.</text>
</comment>
<comment type="subunit">
    <text evidence="3">Homodimer.</text>
</comment>
<dbReference type="EMBL" id="FQVM01000018">
    <property type="protein sequence ID" value="SHE92422.1"/>
    <property type="molecule type" value="Genomic_DNA"/>
</dbReference>
<dbReference type="InterPro" id="IPR004839">
    <property type="entry name" value="Aminotransferase_I/II_large"/>
</dbReference>
<comment type="cofactor">
    <cofactor evidence="1">
        <name>pyridoxal 5'-phosphate</name>
        <dbReference type="ChEBI" id="CHEBI:597326"/>
    </cofactor>
</comment>
<dbReference type="GO" id="GO:1901605">
    <property type="term" value="P:alpha-amino acid metabolic process"/>
    <property type="evidence" value="ECO:0007669"/>
    <property type="project" value="TreeGrafter"/>
</dbReference>
<accession>A0A1M4XGX7</accession>
<dbReference type="RefSeq" id="WP_072896607.1">
    <property type="nucleotide sequence ID" value="NZ_FQVM01000018.1"/>
</dbReference>
<dbReference type="Proteomes" id="UP000184035">
    <property type="component" value="Unassembled WGS sequence"/>
</dbReference>
<dbReference type="PANTHER" id="PTHR42790">
    <property type="entry name" value="AMINOTRANSFERASE"/>
    <property type="match status" value="1"/>
</dbReference>
<dbReference type="FunFam" id="3.40.640.10:FF:000053">
    <property type="entry name" value="Aminotransferase, class I"/>
    <property type="match status" value="1"/>
</dbReference>
<dbReference type="Gene3D" id="3.90.1150.10">
    <property type="entry name" value="Aspartate Aminotransferase, domain 1"/>
    <property type="match status" value="1"/>
</dbReference>
<dbReference type="PANTHER" id="PTHR42790:SF19">
    <property type="entry name" value="KYNURENINE_ALPHA-AMINOADIPATE AMINOTRANSFERASE, MITOCHONDRIAL"/>
    <property type="match status" value="1"/>
</dbReference>
<evidence type="ECO:0000313" key="8">
    <source>
        <dbReference type="EMBL" id="SHE92422.1"/>
    </source>
</evidence>
<reference evidence="8 9" key="1">
    <citation type="submission" date="2016-11" db="EMBL/GenBank/DDBJ databases">
        <authorList>
            <person name="Jaros S."/>
            <person name="Januszkiewicz K."/>
            <person name="Wedrychowicz H."/>
        </authorList>
    </citation>
    <scope>NUCLEOTIDE SEQUENCE [LARGE SCALE GENOMIC DNA]</scope>
    <source>
        <strain evidence="8 9">DSM 2631</strain>
    </source>
</reference>
<dbReference type="CDD" id="cd00609">
    <property type="entry name" value="AAT_like"/>
    <property type="match status" value="1"/>
</dbReference>
<gene>
    <name evidence="8" type="ORF">SAMN05443638_11817</name>
</gene>
<evidence type="ECO:0000256" key="1">
    <source>
        <dbReference type="ARBA" id="ARBA00001933"/>
    </source>
</evidence>
<evidence type="ECO:0000313" key="9">
    <source>
        <dbReference type="Proteomes" id="UP000184035"/>
    </source>
</evidence>
<evidence type="ECO:0000256" key="2">
    <source>
        <dbReference type="ARBA" id="ARBA00007441"/>
    </source>
</evidence>
<evidence type="ECO:0000256" key="4">
    <source>
        <dbReference type="ARBA" id="ARBA00022576"/>
    </source>
</evidence>
<evidence type="ECO:0000259" key="7">
    <source>
        <dbReference type="Pfam" id="PF00155"/>
    </source>
</evidence>
<keyword evidence="6" id="KW-0663">Pyridoxal phosphate</keyword>
<name>A0A1M4XGX7_9CLOT</name>
<feature type="domain" description="Aminotransferase class I/classII large" evidence="7">
    <location>
        <begin position="52"/>
        <end position="386"/>
    </location>
</feature>
<dbReference type="InterPro" id="IPR050859">
    <property type="entry name" value="Class-I_PLP-dep_aminotransf"/>
</dbReference>
<sequence length="395" mass="45256">MDIRYSEAAKKLKASEIREILKLTEKPEVISFAGGLPAPELFPLENIEKITEEVFKKEGKACLQYGTTEGYKPLREIILSQRLKPFNMMGNIENILIINGSQQALDFTGKLFINKGDIIIVESPSYLGAINAFKAYGPKFVEVPMDDDGMIIDELEKILNKYKDAKFIYTIPDFHNPTGKTLSLERRKALVELSSKYKIPVIEDSPYSELSFEGEKLPTVKSFDKDGYVIYLGSFSKTFCPGFRIGWIFADKELINKYVIIKQGADLQVSSLDQRVVAYYMEKYNLNDHIKKIIDVYKKRRNIMLEAIDEYMPKEIKFTKSKGGLFTWAELKPELDGAKLLEEALKYNVAFVPGGSFFPNGNHNNFIRLNYSNMPEDRIIEGIKRLSTLLNKYYK</sequence>
<evidence type="ECO:0000256" key="6">
    <source>
        <dbReference type="ARBA" id="ARBA00022898"/>
    </source>
</evidence>
<evidence type="ECO:0000256" key="3">
    <source>
        <dbReference type="ARBA" id="ARBA00011738"/>
    </source>
</evidence>
<dbReference type="Pfam" id="PF00155">
    <property type="entry name" value="Aminotran_1_2"/>
    <property type="match status" value="1"/>
</dbReference>
<dbReference type="OrthoDB" id="9802328at2"/>
<organism evidence="8 9">
    <name type="scientific">Clostridium fallax</name>
    <dbReference type="NCBI Taxonomy" id="1533"/>
    <lineage>
        <taxon>Bacteria</taxon>
        <taxon>Bacillati</taxon>
        <taxon>Bacillota</taxon>
        <taxon>Clostridia</taxon>
        <taxon>Eubacteriales</taxon>
        <taxon>Clostridiaceae</taxon>
        <taxon>Clostridium</taxon>
    </lineage>
</organism>
<dbReference type="Gene3D" id="3.40.640.10">
    <property type="entry name" value="Type I PLP-dependent aspartate aminotransferase-like (Major domain)"/>
    <property type="match status" value="1"/>
</dbReference>
<dbReference type="AlphaFoldDB" id="A0A1M4XGX7"/>
<dbReference type="InterPro" id="IPR015422">
    <property type="entry name" value="PyrdxlP-dep_Trfase_small"/>
</dbReference>
<dbReference type="GO" id="GO:0030170">
    <property type="term" value="F:pyridoxal phosphate binding"/>
    <property type="evidence" value="ECO:0007669"/>
    <property type="project" value="InterPro"/>
</dbReference>
<keyword evidence="5" id="KW-0808">Transferase</keyword>
<evidence type="ECO:0000256" key="5">
    <source>
        <dbReference type="ARBA" id="ARBA00022679"/>
    </source>
</evidence>
<keyword evidence="9" id="KW-1185">Reference proteome</keyword>
<dbReference type="InterPro" id="IPR015421">
    <property type="entry name" value="PyrdxlP-dep_Trfase_major"/>
</dbReference>
<protein>
    <submittedName>
        <fullName evidence="8">2-aminoadipate transaminase</fullName>
    </submittedName>
</protein>